<evidence type="ECO:0000313" key="3">
    <source>
        <dbReference type="Proteomes" id="UP000186513"/>
    </source>
</evidence>
<protein>
    <submittedName>
        <fullName evidence="2">HD-like signal output (HDOD) domain, no enzymatic activity</fullName>
    </submittedName>
</protein>
<dbReference type="PROSITE" id="PS51833">
    <property type="entry name" value="HDOD"/>
    <property type="match status" value="1"/>
</dbReference>
<dbReference type="PANTHER" id="PTHR33525:SF6">
    <property type="entry name" value="HDOD DOMAIN-CONTAINING PROTEIN"/>
    <property type="match status" value="1"/>
</dbReference>
<accession>A0A1K2HB08</accession>
<dbReference type="STRING" id="1121279.SAMN02745887_00867"/>
<evidence type="ECO:0000313" key="2">
    <source>
        <dbReference type="EMBL" id="SFZ73514.1"/>
    </source>
</evidence>
<dbReference type="PANTHER" id="PTHR33525">
    <property type="match status" value="1"/>
</dbReference>
<dbReference type="Proteomes" id="UP000186513">
    <property type="component" value="Unassembled WGS sequence"/>
</dbReference>
<dbReference type="RefSeq" id="WP_084658171.1">
    <property type="nucleotide sequence ID" value="NZ_FPKR01000003.1"/>
</dbReference>
<dbReference type="SUPFAM" id="SSF109604">
    <property type="entry name" value="HD-domain/PDEase-like"/>
    <property type="match status" value="1"/>
</dbReference>
<dbReference type="Pfam" id="PF08668">
    <property type="entry name" value="HDOD"/>
    <property type="match status" value="1"/>
</dbReference>
<organism evidence="2 3">
    <name type="scientific">Chitinimonas taiwanensis DSM 18899</name>
    <dbReference type="NCBI Taxonomy" id="1121279"/>
    <lineage>
        <taxon>Bacteria</taxon>
        <taxon>Pseudomonadati</taxon>
        <taxon>Pseudomonadota</taxon>
        <taxon>Betaproteobacteria</taxon>
        <taxon>Neisseriales</taxon>
        <taxon>Chitinibacteraceae</taxon>
        <taxon>Chitinimonas</taxon>
    </lineage>
</organism>
<feature type="domain" description="HDOD" evidence="1">
    <location>
        <begin position="19"/>
        <end position="207"/>
    </location>
</feature>
<keyword evidence="3" id="KW-1185">Reference proteome</keyword>
<name>A0A1K2HB08_9NEIS</name>
<sequence length="275" mass="30481">MNRLLSETDTAKLLKSLTLPALPAVLSELRAAQSREAGGAELAKIIGRDLGLSAAVLKTANSPSFAAGKLDSLNDALHFLGTANLDSVVTGVALKRALPLPPILGMFWEESTRIAAIAAMLAQRWRMVRPDQAYLFCLFRDCGIPVLTQRFPSYVNTLARAMANPARFIEIEQKSRATSHVVVGYLLARTWFLPELLAQAILYHHDFEQLYDERLLSLDSARLIALARLAEHLMQTRQRHEADPHWVDIQDYILTTLSISSEAYDDAAELVEAMS</sequence>
<dbReference type="OrthoDB" id="9784953at2"/>
<dbReference type="AlphaFoldDB" id="A0A1K2HB08"/>
<dbReference type="InterPro" id="IPR013976">
    <property type="entry name" value="HDOD"/>
</dbReference>
<dbReference type="Gene3D" id="1.10.3210.10">
    <property type="entry name" value="Hypothetical protein af1432"/>
    <property type="match status" value="1"/>
</dbReference>
<dbReference type="EMBL" id="FPKR01000003">
    <property type="protein sequence ID" value="SFZ73514.1"/>
    <property type="molecule type" value="Genomic_DNA"/>
</dbReference>
<evidence type="ECO:0000259" key="1">
    <source>
        <dbReference type="PROSITE" id="PS51833"/>
    </source>
</evidence>
<proteinExistence type="predicted"/>
<gene>
    <name evidence="2" type="ORF">SAMN02745887_00867</name>
</gene>
<reference evidence="2 3" key="1">
    <citation type="submission" date="2016-11" db="EMBL/GenBank/DDBJ databases">
        <authorList>
            <person name="Jaros S."/>
            <person name="Januszkiewicz K."/>
            <person name="Wedrychowicz H."/>
        </authorList>
    </citation>
    <scope>NUCLEOTIDE SEQUENCE [LARGE SCALE GENOMIC DNA]</scope>
    <source>
        <strain evidence="2 3">DSM 18899</strain>
    </source>
</reference>
<dbReference type="InterPro" id="IPR052340">
    <property type="entry name" value="RNase_Y/CdgJ"/>
</dbReference>